<protein>
    <recommendedName>
        <fullName evidence="7">Major facilitator superfamily (MFS) profile domain-containing protein</fullName>
    </recommendedName>
</protein>
<feature type="transmembrane region" description="Helical" evidence="6">
    <location>
        <begin position="52"/>
        <end position="75"/>
    </location>
</feature>
<keyword evidence="4 6" id="KW-1133">Transmembrane helix</keyword>
<evidence type="ECO:0000256" key="1">
    <source>
        <dbReference type="ARBA" id="ARBA00004141"/>
    </source>
</evidence>
<proteinExistence type="predicted"/>
<evidence type="ECO:0000259" key="7">
    <source>
        <dbReference type="PROSITE" id="PS50850"/>
    </source>
</evidence>
<evidence type="ECO:0000256" key="2">
    <source>
        <dbReference type="ARBA" id="ARBA00022448"/>
    </source>
</evidence>
<dbReference type="HOGENOM" id="CLU_001265_0_1_1"/>
<feature type="transmembrane region" description="Helical" evidence="6">
    <location>
        <begin position="12"/>
        <end position="32"/>
    </location>
</feature>
<dbReference type="InParanoid" id="A0A0C3AVM3"/>
<keyword evidence="9" id="KW-1185">Reference proteome</keyword>
<gene>
    <name evidence="8" type="ORF">PILCRDRAFT_76059</name>
</gene>
<feature type="transmembrane region" description="Helical" evidence="6">
    <location>
        <begin position="310"/>
        <end position="328"/>
    </location>
</feature>
<dbReference type="FunFam" id="1.20.1250.20:FF:000013">
    <property type="entry name" value="MFS general substrate transporter"/>
    <property type="match status" value="1"/>
</dbReference>
<feature type="transmembrane region" description="Helical" evidence="6">
    <location>
        <begin position="246"/>
        <end position="271"/>
    </location>
</feature>
<feature type="transmembrane region" description="Helical" evidence="6">
    <location>
        <begin position="175"/>
        <end position="197"/>
    </location>
</feature>
<feature type="transmembrane region" description="Helical" evidence="6">
    <location>
        <begin position="402"/>
        <end position="424"/>
    </location>
</feature>
<dbReference type="InterPro" id="IPR020846">
    <property type="entry name" value="MFS_dom"/>
</dbReference>
<evidence type="ECO:0000256" key="3">
    <source>
        <dbReference type="ARBA" id="ARBA00022692"/>
    </source>
</evidence>
<feature type="transmembrane region" description="Helical" evidence="6">
    <location>
        <begin position="334"/>
        <end position="359"/>
    </location>
</feature>
<organism evidence="8 9">
    <name type="scientific">Piloderma croceum (strain F 1598)</name>
    <dbReference type="NCBI Taxonomy" id="765440"/>
    <lineage>
        <taxon>Eukaryota</taxon>
        <taxon>Fungi</taxon>
        <taxon>Dikarya</taxon>
        <taxon>Basidiomycota</taxon>
        <taxon>Agaricomycotina</taxon>
        <taxon>Agaricomycetes</taxon>
        <taxon>Agaricomycetidae</taxon>
        <taxon>Atheliales</taxon>
        <taxon>Atheliaceae</taxon>
        <taxon>Piloderma</taxon>
    </lineage>
</organism>
<dbReference type="InterPro" id="IPR011701">
    <property type="entry name" value="MFS"/>
</dbReference>
<dbReference type="Gene3D" id="1.20.1250.20">
    <property type="entry name" value="MFS general substrate transporter like domains"/>
    <property type="match status" value="2"/>
</dbReference>
<dbReference type="FunFam" id="1.20.1250.20:FF:000034">
    <property type="entry name" value="MFS general substrate transporter"/>
    <property type="match status" value="1"/>
</dbReference>
<dbReference type="Proteomes" id="UP000054166">
    <property type="component" value="Unassembled WGS sequence"/>
</dbReference>
<feature type="transmembrane region" description="Helical" evidence="6">
    <location>
        <begin position="107"/>
        <end position="130"/>
    </location>
</feature>
<evidence type="ECO:0000313" key="8">
    <source>
        <dbReference type="EMBL" id="KIM78028.1"/>
    </source>
</evidence>
<comment type="subcellular location">
    <subcellularLocation>
        <location evidence="1">Membrane</location>
        <topology evidence="1">Multi-pass membrane protein</topology>
    </subcellularLocation>
</comment>
<sequence>MELERNAVRKLDYTIIPLMAMFYLLSFLVSTTHIGNARVAGLQKDLHMTDQQYQICITVLFVPYMAAELPANLLLRRIGPKIMMPALLTLWGIIVTLQGLVTSYEGLVTVRAFLGLVEGPMLPSIVLYLSGFYTRKELSLRVALFFSSASLSGAFSGLLAAAIQKLDGIGGKAGWAWIFILEGLFTVVMGIASFFLVSSTPRDSKFLTDSEKDIIERRLARDRPSISPTDKFALKEIFGFLTSPHVILLVILFFMIGTTLYGLALFLPSIVSQLGFSDTRTQLLSVGPFAASFCFTLISAYLSDRYETRAIPIAIISTIAVVGYAVYLSTTNKYVAYGSLYLTVPGVYATAPIISAWMANNSEPYYRRATSIALGLVSTNIGGILTTWSFPTKEGPRFTKTTVMNLVFCTIVVLGSSANAIFLIRMNTLKQRRRGEILAPYVDDKNPDGGVRAWTELGDKHPDFRYIV</sequence>
<evidence type="ECO:0000256" key="4">
    <source>
        <dbReference type="ARBA" id="ARBA00022989"/>
    </source>
</evidence>
<dbReference type="EMBL" id="KN833019">
    <property type="protein sequence ID" value="KIM78028.1"/>
    <property type="molecule type" value="Genomic_DNA"/>
</dbReference>
<evidence type="ECO:0000256" key="6">
    <source>
        <dbReference type="SAM" id="Phobius"/>
    </source>
</evidence>
<dbReference type="OrthoDB" id="2985014at2759"/>
<feature type="transmembrane region" description="Helical" evidence="6">
    <location>
        <begin position="283"/>
        <end position="303"/>
    </location>
</feature>
<feature type="transmembrane region" description="Helical" evidence="6">
    <location>
        <begin position="82"/>
        <end position="101"/>
    </location>
</feature>
<dbReference type="GO" id="GO:0022857">
    <property type="term" value="F:transmembrane transporter activity"/>
    <property type="evidence" value="ECO:0007669"/>
    <property type="project" value="InterPro"/>
</dbReference>
<dbReference type="PANTHER" id="PTHR43791:SF85">
    <property type="entry name" value="TRANSPORTER, PUTATIVE (AFU_ORTHOLOGUE AFUA_6G00710)-RELATED"/>
    <property type="match status" value="1"/>
</dbReference>
<keyword evidence="5 6" id="KW-0472">Membrane</keyword>
<feature type="domain" description="Major facilitator superfamily (MFS) profile" evidence="7">
    <location>
        <begin position="15"/>
        <end position="427"/>
    </location>
</feature>
<accession>A0A0C3AVM3</accession>
<dbReference type="STRING" id="765440.A0A0C3AVM3"/>
<evidence type="ECO:0000313" key="9">
    <source>
        <dbReference type="Proteomes" id="UP000054166"/>
    </source>
</evidence>
<name>A0A0C3AVM3_PILCF</name>
<dbReference type="SUPFAM" id="SSF103473">
    <property type="entry name" value="MFS general substrate transporter"/>
    <property type="match status" value="1"/>
</dbReference>
<feature type="transmembrane region" description="Helical" evidence="6">
    <location>
        <begin position="142"/>
        <end position="163"/>
    </location>
</feature>
<dbReference type="Pfam" id="PF07690">
    <property type="entry name" value="MFS_1"/>
    <property type="match status" value="1"/>
</dbReference>
<keyword evidence="2" id="KW-0813">Transport</keyword>
<evidence type="ECO:0000256" key="5">
    <source>
        <dbReference type="ARBA" id="ARBA00023136"/>
    </source>
</evidence>
<dbReference type="AlphaFoldDB" id="A0A0C3AVM3"/>
<keyword evidence="3 6" id="KW-0812">Transmembrane</keyword>
<reference evidence="8 9" key="1">
    <citation type="submission" date="2014-04" db="EMBL/GenBank/DDBJ databases">
        <authorList>
            <consortium name="DOE Joint Genome Institute"/>
            <person name="Kuo A."/>
            <person name="Tarkka M."/>
            <person name="Buscot F."/>
            <person name="Kohler A."/>
            <person name="Nagy L.G."/>
            <person name="Floudas D."/>
            <person name="Copeland A."/>
            <person name="Barry K.W."/>
            <person name="Cichocki N."/>
            <person name="Veneault-Fourrey C."/>
            <person name="LaButti K."/>
            <person name="Lindquist E.A."/>
            <person name="Lipzen A."/>
            <person name="Lundell T."/>
            <person name="Morin E."/>
            <person name="Murat C."/>
            <person name="Sun H."/>
            <person name="Tunlid A."/>
            <person name="Henrissat B."/>
            <person name="Grigoriev I.V."/>
            <person name="Hibbett D.S."/>
            <person name="Martin F."/>
            <person name="Nordberg H.P."/>
            <person name="Cantor M.N."/>
            <person name="Hua S.X."/>
        </authorList>
    </citation>
    <scope>NUCLEOTIDE SEQUENCE [LARGE SCALE GENOMIC DNA]</scope>
    <source>
        <strain evidence="8 9">F 1598</strain>
    </source>
</reference>
<dbReference type="InterPro" id="IPR036259">
    <property type="entry name" value="MFS_trans_sf"/>
</dbReference>
<dbReference type="PROSITE" id="PS50850">
    <property type="entry name" value="MFS"/>
    <property type="match status" value="1"/>
</dbReference>
<dbReference type="GO" id="GO:0016020">
    <property type="term" value="C:membrane"/>
    <property type="evidence" value="ECO:0007669"/>
    <property type="project" value="UniProtKB-SubCell"/>
</dbReference>
<reference evidence="9" key="2">
    <citation type="submission" date="2015-01" db="EMBL/GenBank/DDBJ databases">
        <title>Evolutionary Origins and Diversification of the Mycorrhizal Mutualists.</title>
        <authorList>
            <consortium name="DOE Joint Genome Institute"/>
            <consortium name="Mycorrhizal Genomics Consortium"/>
            <person name="Kohler A."/>
            <person name="Kuo A."/>
            <person name="Nagy L.G."/>
            <person name="Floudas D."/>
            <person name="Copeland A."/>
            <person name="Barry K.W."/>
            <person name="Cichocki N."/>
            <person name="Veneault-Fourrey C."/>
            <person name="LaButti K."/>
            <person name="Lindquist E.A."/>
            <person name="Lipzen A."/>
            <person name="Lundell T."/>
            <person name="Morin E."/>
            <person name="Murat C."/>
            <person name="Riley R."/>
            <person name="Ohm R."/>
            <person name="Sun H."/>
            <person name="Tunlid A."/>
            <person name="Henrissat B."/>
            <person name="Grigoriev I.V."/>
            <person name="Hibbett D.S."/>
            <person name="Martin F."/>
        </authorList>
    </citation>
    <scope>NUCLEOTIDE SEQUENCE [LARGE SCALE GENOMIC DNA]</scope>
    <source>
        <strain evidence="9">F 1598</strain>
    </source>
</reference>
<feature type="transmembrane region" description="Helical" evidence="6">
    <location>
        <begin position="371"/>
        <end position="390"/>
    </location>
</feature>
<dbReference type="PANTHER" id="PTHR43791">
    <property type="entry name" value="PERMEASE-RELATED"/>
    <property type="match status" value="1"/>
</dbReference>